<dbReference type="Pfam" id="PF00199">
    <property type="entry name" value="Catalase"/>
    <property type="match status" value="1"/>
</dbReference>
<dbReference type="InterPro" id="IPR018028">
    <property type="entry name" value="Catalase"/>
</dbReference>
<dbReference type="PANTHER" id="PTHR11465">
    <property type="entry name" value="CATALASE"/>
    <property type="match status" value="1"/>
</dbReference>
<sequence length="441" mass="49246">MKLPRSYTGFIAPILAAVFCASTTFVATAKETAHEVKPAELDTLGMDISPAEQAAIASAIQSAREISKAAHALNSPQYGDQYRRDAHAKATGCVRADFEINGDIPAQFRHSIFSEPGRSYRAWIRFSNGDMQVQPDGKGDARGMAVKVMNTPGTPIAPELADAGSTNQDFIMTNMPAFFNRNIFDYADNMHYLAKMDRGGWFMGIWPPRLHPIETLRAYQTVSSTINNPLHAQYFSMLPYRLGNTPVKFSTRPCPGSRYPVTVQQSDDNFLTEQMADTLNTGSACFEFMLQPKVAEASEADMPLDDGTVIWQESQSPFIPVARVHIPPQEFTGEAQQTFCENLSMNPWRGVGEWEPLGSLNRARRLVYNAVSQFRHQRNDAPRAEPGNWCLNRDDQACDESQGLRIRKPRWPLPRCFDGHFRPEDGSEVSSQCEGYGAVKY</sequence>
<evidence type="ECO:0000259" key="3">
    <source>
        <dbReference type="Pfam" id="PF00199"/>
    </source>
</evidence>
<feature type="signal peptide" evidence="2">
    <location>
        <begin position="1"/>
        <end position="29"/>
    </location>
</feature>
<dbReference type="OrthoDB" id="336698at2"/>
<accession>A0A1Q2M6S8</accession>
<organism evidence="4 5">
    <name type="scientific">Microbulbifer agarilyticus</name>
    <dbReference type="NCBI Taxonomy" id="260552"/>
    <lineage>
        <taxon>Bacteria</taxon>
        <taxon>Pseudomonadati</taxon>
        <taxon>Pseudomonadota</taxon>
        <taxon>Gammaproteobacteria</taxon>
        <taxon>Cellvibrionales</taxon>
        <taxon>Microbulbiferaceae</taxon>
        <taxon>Microbulbifer</taxon>
    </lineage>
</organism>
<dbReference type="GO" id="GO:0020037">
    <property type="term" value="F:heme binding"/>
    <property type="evidence" value="ECO:0007669"/>
    <property type="project" value="InterPro"/>
</dbReference>
<keyword evidence="5" id="KW-1185">Reference proteome</keyword>
<proteinExistence type="predicted"/>
<evidence type="ECO:0000313" key="4">
    <source>
        <dbReference type="EMBL" id="AQQ68359.1"/>
    </source>
</evidence>
<dbReference type="GO" id="GO:0005737">
    <property type="term" value="C:cytoplasm"/>
    <property type="evidence" value="ECO:0007669"/>
    <property type="project" value="TreeGrafter"/>
</dbReference>
<dbReference type="SUPFAM" id="SSF56634">
    <property type="entry name" value="Heme-dependent catalase-like"/>
    <property type="match status" value="1"/>
</dbReference>
<dbReference type="CDD" id="cd08152">
    <property type="entry name" value="y4iL_like"/>
    <property type="match status" value="1"/>
</dbReference>
<feature type="domain" description="Catalase core" evidence="3">
    <location>
        <begin position="84"/>
        <end position="192"/>
    </location>
</feature>
<dbReference type="STRING" id="260552.Mag101_12470"/>
<dbReference type="RefSeq" id="WP_077405471.1">
    <property type="nucleotide sequence ID" value="NZ_CP019650.1"/>
</dbReference>
<dbReference type="EMBL" id="CP019650">
    <property type="protein sequence ID" value="AQQ68359.1"/>
    <property type="molecule type" value="Genomic_DNA"/>
</dbReference>
<dbReference type="AlphaFoldDB" id="A0A1Q2M6S8"/>
<reference evidence="4" key="1">
    <citation type="submission" date="2017-02" db="EMBL/GenBank/DDBJ databases">
        <title>Genome of Microbulbifer agarilyticus GP101.</title>
        <authorList>
            <person name="Jung J."/>
            <person name="Bae S.S."/>
            <person name="Baek K."/>
        </authorList>
    </citation>
    <scope>NUCLEOTIDE SEQUENCE [LARGE SCALE GENOMIC DNA]</scope>
    <source>
        <strain evidence="4">GP101</strain>
    </source>
</reference>
<gene>
    <name evidence="4" type="ORF">Mag101_12470</name>
</gene>
<evidence type="ECO:0000313" key="5">
    <source>
        <dbReference type="Proteomes" id="UP000188219"/>
    </source>
</evidence>
<evidence type="ECO:0000256" key="1">
    <source>
        <dbReference type="ARBA" id="ARBA00012314"/>
    </source>
</evidence>
<keyword evidence="2" id="KW-0732">Signal</keyword>
<dbReference type="PROSITE" id="PS51402">
    <property type="entry name" value="CATALASE_3"/>
    <property type="match status" value="1"/>
</dbReference>
<evidence type="ECO:0000256" key="2">
    <source>
        <dbReference type="SAM" id="SignalP"/>
    </source>
</evidence>
<dbReference type="KEGG" id="maga:Mag101_12470"/>
<dbReference type="eggNOG" id="COG0753">
    <property type="taxonomic scope" value="Bacteria"/>
</dbReference>
<dbReference type="GO" id="GO:0042744">
    <property type="term" value="P:hydrogen peroxide catabolic process"/>
    <property type="evidence" value="ECO:0007669"/>
    <property type="project" value="TreeGrafter"/>
</dbReference>
<dbReference type="InterPro" id="IPR020835">
    <property type="entry name" value="Catalase_sf"/>
</dbReference>
<dbReference type="Gene3D" id="2.40.180.10">
    <property type="entry name" value="Catalase core domain"/>
    <property type="match status" value="1"/>
</dbReference>
<dbReference type="EC" id="1.11.1.6" evidence="1"/>
<protein>
    <recommendedName>
        <fullName evidence="1">catalase</fullName>
        <ecNumber evidence="1">1.11.1.6</ecNumber>
    </recommendedName>
</protein>
<feature type="chain" id="PRO_5010361687" description="catalase" evidence="2">
    <location>
        <begin position="30"/>
        <end position="441"/>
    </location>
</feature>
<dbReference type="GO" id="GO:0004096">
    <property type="term" value="F:catalase activity"/>
    <property type="evidence" value="ECO:0007669"/>
    <property type="project" value="InterPro"/>
</dbReference>
<dbReference type="InterPro" id="IPR011614">
    <property type="entry name" value="Catalase_core"/>
</dbReference>
<name>A0A1Q2M6S8_9GAMM</name>
<dbReference type="GO" id="GO:0042542">
    <property type="term" value="P:response to hydrogen peroxide"/>
    <property type="evidence" value="ECO:0007669"/>
    <property type="project" value="TreeGrafter"/>
</dbReference>
<dbReference type="Proteomes" id="UP000188219">
    <property type="component" value="Chromosome"/>
</dbReference>